<keyword evidence="3" id="KW-1185">Reference proteome</keyword>
<gene>
    <name evidence="2" type="ORF">SNAT2548_LOCUS26919</name>
</gene>
<proteinExistence type="predicted"/>
<evidence type="ECO:0000256" key="1">
    <source>
        <dbReference type="SAM" id="SignalP"/>
    </source>
</evidence>
<feature type="signal peptide" evidence="1">
    <location>
        <begin position="1"/>
        <end position="22"/>
    </location>
</feature>
<sequence length="267" mass="29024">MLTGSCCAFVVVPLLAVLVGTGLVKVDVTPLCAAVGALLPAYVPKTADGKPLAVPNKEIRSFLLEHGARGPMAQRPEDEQPPLRGVYMFDQMGPTGWIDFSYSSLWEPSTGAMDVNMYDITAQSGVPAPKFGGIGPFVPGGLLLAGIELAQSQMRFYCPARMQDQDSCVIVGSSAGKPFPKKDEPSSAYMALTQLDGGRRYTRDTWFVPPWATADDAYTKTHGTFHTYSLLRLLHPNRTIDEENFNLFMEKLDGQDLILPMSLSSSI</sequence>
<dbReference type="Proteomes" id="UP000604046">
    <property type="component" value="Unassembled WGS sequence"/>
</dbReference>
<dbReference type="EMBL" id="CAJNDS010002447">
    <property type="protein sequence ID" value="CAE7479375.1"/>
    <property type="molecule type" value="Genomic_DNA"/>
</dbReference>
<accession>A0A812SK32</accession>
<organism evidence="2 3">
    <name type="scientific">Symbiodinium natans</name>
    <dbReference type="NCBI Taxonomy" id="878477"/>
    <lineage>
        <taxon>Eukaryota</taxon>
        <taxon>Sar</taxon>
        <taxon>Alveolata</taxon>
        <taxon>Dinophyceae</taxon>
        <taxon>Suessiales</taxon>
        <taxon>Symbiodiniaceae</taxon>
        <taxon>Symbiodinium</taxon>
    </lineage>
</organism>
<comment type="caution">
    <text evidence="2">The sequence shown here is derived from an EMBL/GenBank/DDBJ whole genome shotgun (WGS) entry which is preliminary data.</text>
</comment>
<feature type="chain" id="PRO_5032835781" evidence="1">
    <location>
        <begin position="23"/>
        <end position="267"/>
    </location>
</feature>
<protein>
    <submittedName>
        <fullName evidence="2">Uncharacterized protein</fullName>
    </submittedName>
</protein>
<dbReference type="AlphaFoldDB" id="A0A812SK32"/>
<keyword evidence="1" id="KW-0732">Signal</keyword>
<name>A0A812SK32_9DINO</name>
<reference evidence="2" key="1">
    <citation type="submission" date="2021-02" db="EMBL/GenBank/DDBJ databases">
        <authorList>
            <person name="Dougan E. K."/>
            <person name="Rhodes N."/>
            <person name="Thang M."/>
            <person name="Chan C."/>
        </authorList>
    </citation>
    <scope>NUCLEOTIDE SEQUENCE</scope>
</reference>
<evidence type="ECO:0000313" key="3">
    <source>
        <dbReference type="Proteomes" id="UP000604046"/>
    </source>
</evidence>
<evidence type="ECO:0000313" key="2">
    <source>
        <dbReference type="EMBL" id="CAE7479375.1"/>
    </source>
</evidence>